<dbReference type="GO" id="GO:0005509">
    <property type="term" value="F:calcium ion binding"/>
    <property type="evidence" value="ECO:0007669"/>
    <property type="project" value="InterPro"/>
</dbReference>
<keyword evidence="4" id="KW-0514">Muscle protein</keyword>
<keyword evidence="3" id="KW-0106">Calcium</keyword>
<dbReference type="InterPro" id="IPR002048">
    <property type="entry name" value="EF_hand_dom"/>
</dbReference>
<dbReference type="EMBL" id="GDHC01010007">
    <property type="protein sequence ID" value="JAQ08622.1"/>
    <property type="molecule type" value="Transcribed_RNA"/>
</dbReference>
<dbReference type="Gene3D" id="1.10.238.10">
    <property type="entry name" value="EF-hand"/>
    <property type="match status" value="2"/>
</dbReference>
<dbReference type="AlphaFoldDB" id="A0A0A9YFZ5"/>
<dbReference type="SUPFAM" id="SSF47473">
    <property type="entry name" value="EF-hand"/>
    <property type="match status" value="1"/>
</dbReference>
<dbReference type="PROSITE" id="PS50222">
    <property type="entry name" value="EF_HAND_2"/>
    <property type="match status" value="3"/>
</dbReference>
<evidence type="ECO:0000256" key="5">
    <source>
        <dbReference type="ARBA" id="ARBA00038202"/>
    </source>
</evidence>
<keyword evidence="1" id="KW-0479">Metal-binding</keyword>
<evidence type="ECO:0000256" key="2">
    <source>
        <dbReference type="ARBA" id="ARBA00022737"/>
    </source>
</evidence>
<feature type="domain" description="EF-hand" evidence="6">
    <location>
        <begin position="84"/>
        <end position="119"/>
    </location>
</feature>
<evidence type="ECO:0000256" key="1">
    <source>
        <dbReference type="ARBA" id="ARBA00022723"/>
    </source>
</evidence>
<dbReference type="PROSITE" id="PS00018">
    <property type="entry name" value="EF_HAND_1"/>
    <property type="match status" value="1"/>
</dbReference>
<dbReference type="CDD" id="cd00051">
    <property type="entry name" value="EFh"/>
    <property type="match status" value="1"/>
</dbReference>
<feature type="domain" description="EF-hand" evidence="6">
    <location>
        <begin position="43"/>
        <end position="78"/>
    </location>
</feature>
<comment type="similarity">
    <text evidence="5">Belongs to the troponin C family.</text>
</comment>
<evidence type="ECO:0000313" key="7">
    <source>
        <dbReference type="EMBL" id="JAG31079.1"/>
    </source>
</evidence>
<feature type="domain" description="EF-hand" evidence="6">
    <location>
        <begin position="120"/>
        <end position="154"/>
    </location>
</feature>
<evidence type="ECO:0000256" key="3">
    <source>
        <dbReference type="ARBA" id="ARBA00022837"/>
    </source>
</evidence>
<keyword evidence="2" id="KW-0677">Repeat</keyword>
<sequence length="154" mass="17701">MDVDKLSKGQIQMLRRAFDAFEVEGKVPTNEIGTILEMLGKQQSAGNLAFLMDEFDPWNTGKLDFDTFKELAARYLTEEENPEAMQQELREAFRLYDKEGNGYITTEVLREILWELEPELSEYDLDMMIDEIDADGSGTVDFNEFMEVMTGGDE</sequence>
<dbReference type="SMART" id="SM00054">
    <property type="entry name" value="EFh"/>
    <property type="match status" value="3"/>
</dbReference>
<evidence type="ECO:0000313" key="8">
    <source>
        <dbReference type="EMBL" id="JAQ08622.1"/>
    </source>
</evidence>
<accession>A0A0A9YFZ5</accession>
<organism evidence="7">
    <name type="scientific">Lygus hesperus</name>
    <name type="common">Western plant bug</name>
    <dbReference type="NCBI Taxonomy" id="30085"/>
    <lineage>
        <taxon>Eukaryota</taxon>
        <taxon>Metazoa</taxon>
        <taxon>Ecdysozoa</taxon>
        <taxon>Arthropoda</taxon>
        <taxon>Hexapoda</taxon>
        <taxon>Insecta</taxon>
        <taxon>Pterygota</taxon>
        <taxon>Neoptera</taxon>
        <taxon>Paraneoptera</taxon>
        <taxon>Hemiptera</taxon>
        <taxon>Heteroptera</taxon>
        <taxon>Panheteroptera</taxon>
        <taxon>Cimicomorpha</taxon>
        <taxon>Miridae</taxon>
        <taxon>Mirini</taxon>
        <taxon>Lygus</taxon>
    </lineage>
</organism>
<dbReference type="GO" id="GO:0016460">
    <property type="term" value="C:myosin II complex"/>
    <property type="evidence" value="ECO:0007669"/>
    <property type="project" value="TreeGrafter"/>
</dbReference>
<reference evidence="7" key="1">
    <citation type="journal article" date="2014" name="PLoS ONE">
        <title>Transcriptome-Based Identification of ABC Transporters in the Western Tarnished Plant Bug Lygus hesperus.</title>
        <authorList>
            <person name="Hull J.J."/>
            <person name="Chaney K."/>
            <person name="Geib S.M."/>
            <person name="Fabrick J.A."/>
            <person name="Brent C.S."/>
            <person name="Walsh D."/>
            <person name="Lavine L.C."/>
        </authorList>
    </citation>
    <scope>NUCLEOTIDE SEQUENCE</scope>
</reference>
<dbReference type="EMBL" id="GBHO01012525">
    <property type="protein sequence ID" value="JAG31079.1"/>
    <property type="molecule type" value="Transcribed_RNA"/>
</dbReference>
<proteinExistence type="inferred from homology"/>
<protein>
    <submittedName>
        <fullName evidence="7">Troponin C, isoform 1</fullName>
    </submittedName>
</protein>
<reference evidence="8" key="3">
    <citation type="journal article" date="2016" name="Gigascience">
        <title>De novo construction of an expanded transcriptome assembly for the western tarnished plant bug, Lygus hesperus.</title>
        <authorList>
            <person name="Tassone E.E."/>
            <person name="Geib S.M."/>
            <person name="Hall B."/>
            <person name="Fabrick J.A."/>
            <person name="Brent C.S."/>
            <person name="Hull J.J."/>
        </authorList>
    </citation>
    <scope>NUCLEOTIDE SEQUENCE</scope>
</reference>
<dbReference type="InterPro" id="IPR018247">
    <property type="entry name" value="EF_Hand_1_Ca_BS"/>
</dbReference>
<name>A0A0A9YFZ5_LYGHE</name>
<dbReference type="PANTHER" id="PTHR23048">
    <property type="entry name" value="MYOSIN LIGHT CHAIN 1, 3"/>
    <property type="match status" value="1"/>
</dbReference>
<dbReference type="InterPro" id="IPR011992">
    <property type="entry name" value="EF-hand-dom_pair"/>
</dbReference>
<dbReference type="Pfam" id="PF13499">
    <property type="entry name" value="EF-hand_7"/>
    <property type="match status" value="1"/>
</dbReference>
<dbReference type="FunFam" id="1.10.238.10:FF:000103">
    <property type="entry name" value="Troponin C Ib"/>
    <property type="match status" value="1"/>
</dbReference>
<evidence type="ECO:0000259" key="6">
    <source>
        <dbReference type="PROSITE" id="PS50222"/>
    </source>
</evidence>
<gene>
    <name evidence="7" type="primary">TpnC41C_2</name>
    <name evidence="8" type="synonym">TpnC41C_3</name>
    <name evidence="7" type="ORF">CM83_31880</name>
    <name evidence="8" type="ORF">g.49640</name>
</gene>
<dbReference type="InterPro" id="IPR050230">
    <property type="entry name" value="CALM/Myosin/TropC-like"/>
</dbReference>
<dbReference type="Pfam" id="PF13833">
    <property type="entry name" value="EF-hand_8"/>
    <property type="match status" value="1"/>
</dbReference>
<evidence type="ECO:0000256" key="4">
    <source>
        <dbReference type="ARBA" id="ARBA00023179"/>
    </source>
</evidence>
<reference evidence="7" key="2">
    <citation type="submission" date="2014-07" db="EMBL/GenBank/DDBJ databases">
        <authorList>
            <person name="Hull J."/>
        </authorList>
    </citation>
    <scope>NUCLEOTIDE SEQUENCE</scope>
</reference>
<dbReference type="PANTHER" id="PTHR23048:SF0">
    <property type="entry name" value="CALMODULIN LIKE 3"/>
    <property type="match status" value="1"/>
</dbReference>